<dbReference type="RefSeq" id="XP_034246390.1">
    <property type="nucleotide sequence ID" value="XM_034390499.1"/>
</dbReference>
<dbReference type="SUPFAM" id="SSF81383">
    <property type="entry name" value="F-box domain"/>
    <property type="match status" value="1"/>
</dbReference>
<dbReference type="PANTHER" id="PTHR20933:SF3">
    <property type="entry name" value="F-BOX ONLY PROTEIN 33"/>
    <property type="match status" value="1"/>
</dbReference>
<accession>A0A6P8Z7Q4</accession>
<reference evidence="3" key="1">
    <citation type="submission" date="2025-08" db="UniProtKB">
        <authorList>
            <consortium name="RefSeq"/>
        </authorList>
    </citation>
    <scope>IDENTIFICATION</scope>
    <source>
        <tissue evidence="3">Total insect</tissue>
    </source>
</reference>
<evidence type="ECO:0000259" key="1">
    <source>
        <dbReference type="PROSITE" id="PS50181"/>
    </source>
</evidence>
<dbReference type="Pfam" id="PF12937">
    <property type="entry name" value="F-box-like"/>
    <property type="match status" value="1"/>
</dbReference>
<dbReference type="InterPro" id="IPR001810">
    <property type="entry name" value="F-box_dom"/>
</dbReference>
<evidence type="ECO:0000313" key="3">
    <source>
        <dbReference type="RefSeq" id="XP_034246390.1"/>
    </source>
</evidence>
<proteinExistence type="predicted"/>
<dbReference type="InterPro" id="IPR036047">
    <property type="entry name" value="F-box-like_dom_sf"/>
</dbReference>
<dbReference type="OrthoDB" id="10257471at2759"/>
<name>A0A6P8Z7Q4_THRPL</name>
<dbReference type="AlphaFoldDB" id="A0A6P8Z7Q4"/>
<dbReference type="PANTHER" id="PTHR20933">
    <property type="entry name" value="F-BOX ONLY PROTEIN 33"/>
    <property type="match status" value="1"/>
</dbReference>
<dbReference type="SUPFAM" id="SSF52047">
    <property type="entry name" value="RNI-like"/>
    <property type="match status" value="1"/>
</dbReference>
<dbReference type="GO" id="GO:0031398">
    <property type="term" value="P:positive regulation of protein ubiquitination"/>
    <property type="evidence" value="ECO:0007669"/>
    <property type="project" value="TreeGrafter"/>
</dbReference>
<dbReference type="InterPro" id="IPR032675">
    <property type="entry name" value="LRR_dom_sf"/>
</dbReference>
<dbReference type="GeneID" id="117648179"/>
<dbReference type="Gene3D" id="3.80.10.10">
    <property type="entry name" value="Ribonuclease Inhibitor"/>
    <property type="match status" value="1"/>
</dbReference>
<keyword evidence="2" id="KW-1185">Reference proteome</keyword>
<dbReference type="PROSITE" id="PS50181">
    <property type="entry name" value="FBOX"/>
    <property type="match status" value="1"/>
</dbReference>
<dbReference type="InParanoid" id="A0A6P8Z7Q4"/>
<feature type="domain" description="F-box" evidence="1">
    <location>
        <begin position="56"/>
        <end position="106"/>
    </location>
</feature>
<organism evidence="3">
    <name type="scientific">Thrips palmi</name>
    <name type="common">Melon thrips</name>
    <dbReference type="NCBI Taxonomy" id="161013"/>
    <lineage>
        <taxon>Eukaryota</taxon>
        <taxon>Metazoa</taxon>
        <taxon>Ecdysozoa</taxon>
        <taxon>Arthropoda</taxon>
        <taxon>Hexapoda</taxon>
        <taxon>Insecta</taxon>
        <taxon>Pterygota</taxon>
        <taxon>Neoptera</taxon>
        <taxon>Paraneoptera</taxon>
        <taxon>Thysanoptera</taxon>
        <taxon>Terebrantia</taxon>
        <taxon>Thripoidea</taxon>
        <taxon>Thripidae</taxon>
        <taxon>Thrips</taxon>
    </lineage>
</organism>
<dbReference type="Proteomes" id="UP000515158">
    <property type="component" value="Unplaced"/>
</dbReference>
<sequence length="495" mass="55062">MESSERRACVRPGRRAAAAMARVECYNFVPRSAADALSRLKLLPTRAFQGTDTLPVAAIDALPNEILLMILEHLQDAELLLHVVPRVCRRWKDLALSRDRRLWTDVRIKPANPPAGTPQADPQLHPHAHFLAPRAIMHAPFLRSLHFPGTLDHPVAKVYLFTAFRCSRAVVQELHLDDGNGVRSRVAHLLGDRERASVACMLSRSRSVLRALSLGDALLPELWHRKTNPYLKSRAPGKSHMPRLLRHVAALQHLETLSLRVGDTRRYAGQLVGCGLRLRRLSLAYHCAAGPFDFVLDLLAGSAATLQHLELVPMDTKYYPHISLPDSVLVAVAQCTELRSLDIVFTDMAVVGSMPRLERLGLLLARGWYFYYDSPYAQGVFGNLLAQLVECPVLASLRRLELRGVYNFESLIHAGQDGDWDAHNPQLVSLVFAQLGRVASEATALRLRLGELTPRDMIATMVVPMVRLLTVDLGSDPDLLTLFSERGVICSMGED</sequence>
<gene>
    <name evidence="3" type="primary">LOC117648179</name>
</gene>
<dbReference type="Gene3D" id="1.20.1280.50">
    <property type="match status" value="1"/>
</dbReference>
<protein>
    <submittedName>
        <fullName evidence="3">Uncharacterized protein LOC117648179 isoform X3</fullName>
    </submittedName>
</protein>
<evidence type="ECO:0000313" key="2">
    <source>
        <dbReference type="Proteomes" id="UP000515158"/>
    </source>
</evidence>